<dbReference type="Pfam" id="PF16884">
    <property type="entry name" value="ADH_N_2"/>
    <property type="match status" value="1"/>
</dbReference>
<dbReference type="Gene3D" id="3.90.180.10">
    <property type="entry name" value="Medium-chain alcohol dehydrogenases, catalytic domain"/>
    <property type="match status" value="1"/>
</dbReference>
<dbReference type="GO" id="GO:0016628">
    <property type="term" value="F:oxidoreductase activity, acting on the CH-CH group of donors, NAD or NADP as acceptor"/>
    <property type="evidence" value="ECO:0007669"/>
    <property type="project" value="InterPro"/>
</dbReference>
<protein>
    <recommendedName>
        <fullName evidence="3">Enoyl reductase (ER) domain-containing protein</fullName>
    </recommendedName>
</protein>
<evidence type="ECO:0000313" key="4">
    <source>
        <dbReference type="EMBL" id="RED17365.1"/>
    </source>
</evidence>
<evidence type="ECO:0000256" key="2">
    <source>
        <dbReference type="SAM" id="MobiDB-lite"/>
    </source>
</evidence>
<dbReference type="EMBL" id="QRDP01000004">
    <property type="protein sequence ID" value="RED17365.1"/>
    <property type="molecule type" value="Genomic_DNA"/>
</dbReference>
<keyword evidence="5" id="KW-1185">Reference proteome</keyword>
<dbReference type="Pfam" id="PF00107">
    <property type="entry name" value="ADH_zinc_N"/>
    <property type="match status" value="1"/>
</dbReference>
<dbReference type="SMART" id="SM00829">
    <property type="entry name" value="PKS_ER"/>
    <property type="match status" value="1"/>
</dbReference>
<dbReference type="Gene3D" id="3.40.50.720">
    <property type="entry name" value="NAD(P)-binding Rossmann-like Domain"/>
    <property type="match status" value="1"/>
</dbReference>
<sequence>MTDTGRSPDTNRSWRLDRRPDSDPADGNLRLHREGLPEIADGEILVRNVYLSIDPTHRIWMSDIDQYMDPVELGDVMRGGTIGVVEQTRSSRLSVGDIVTGQGGWQDYCALSARMVRKIELASGLPLTAYMGPLGNIGATAYFGLLEIGKPRPGETVVVSAAAGAVGSLVGQIAKLMGCHVVGIAGSDEKCAWLTDDLGFDASVNYKSGSIYDTLEAACPNGIDVYFDNVGGEILDTALTLINLNARIATCGLISTYNDLEQGGQGPKMYRNVLMKRATIRGFIVSDFLRRYPEAFAAIRHWLRIGALQYRVDVREGLEHAPDVLKLLFSGRHDGKLIVKISEEP</sequence>
<dbReference type="RefSeq" id="WP_116236650.1">
    <property type="nucleotide sequence ID" value="NZ_QRDP01000004.1"/>
</dbReference>
<proteinExistence type="predicted"/>
<evidence type="ECO:0000256" key="1">
    <source>
        <dbReference type="ARBA" id="ARBA00023002"/>
    </source>
</evidence>
<dbReference type="OrthoDB" id="9805663at2"/>
<dbReference type="CDD" id="cd05288">
    <property type="entry name" value="PGDH"/>
    <property type="match status" value="1"/>
</dbReference>
<dbReference type="PANTHER" id="PTHR43205:SF7">
    <property type="entry name" value="PROSTAGLANDIN REDUCTASE 1"/>
    <property type="match status" value="1"/>
</dbReference>
<feature type="domain" description="Enoyl reductase (ER)" evidence="3">
    <location>
        <begin position="27"/>
        <end position="339"/>
    </location>
</feature>
<dbReference type="PANTHER" id="PTHR43205">
    <property type="entry name" value="PROSTAGLANDIN REDUCTASE"/>
    <property type="match status" value="1"/>
</dbReference>
<evidence type="ECO:0000259" key="3">
    <source>
        <dbReference type="SMART" id="SM00829"/>
    </source>
</evidence>
<dbReference type="InterPro" id="IPR045010">
    <property type="entry name" value="MDR_fam"/>
</dbReference>
<reference evidence="4 5" key="1">
    <citation type="submission" date="2018-07" db="EMBL/GenBank/DDBJ databases">
        <title>Genomic Encyclopedia of Type Strains, Phase IV (KMG-IV): sequencing the most valuable type-strain genomes for metagenomic binning, comparative biology and taxonomic classification.</title>
        <authorList>
            <person name="Goeker M."/>
        </authorList>
    </citation>
    <scope>NUCLEOTIDE SEQUENCE [LARGE SCALE GENOMIC DNA]</scope>
    <source>
        <strain evidence="4 5">DSM 26725</strain>
    </source>
</reference>
<dbReference type="InterPro" id="IPR013149">
    <property type="entry name" value="ADH-like_C"/>
</dbReference>
<dbReference type="Proteomes" id="UP000256310">
    <property type="component" value="Unassembled WGS sequence"/>
</dbReference>
<dbReference type="AlphaFoldDB" id="A0A3D9FHV9"/>
<gene>
    <name evidence="4" type="ORF">DFR46_2411</name>
</gene>
<dbReference type="InterPro" id="IPR036291">
    <property type="entry name" value="NAD(P)-bd_dom_sf"/>
</dbReference>
<feature type="region of interest" description="Disordered" evidence="2">
    <location>
        <begin position="1"/>
        <end position="29"/>
    </location>
</feature>
<dbReference type="InterPro" id="IPR020843">
    <property type="entry name" value="ER"/>
</dbReference>
<evidence type="ECO:0000313" key="5">
    <source>
        <dbReference type="Proteomes" id="UP000256310"/>
    </source>
</evidence>
<organism evidence="4 5">
    <name type="scientific">Parasphingopyxis lamellibrachiae</name>
    <dbReference type="NCBI Taxonomy" id="680125"/>
    <lineage>
        <taxon>Bacteria</taxon>
        <taxon>Pseudomonadati</taxon>
        <taxon>Pseudomonadota</taxon>
        <taxon>Alphaproteobacteria</taxon>
        <taxon>Sphingomonadales</taxon>
        <taxon>Sphingomonadaceae</taxon>
        <taxon>Parasphingopyxis</taxon>
    </lineage>
</organism>
<dbReference type="InterPro" id="IPR041694">
    <property type="entry name" value="ADH_N_2"/>
</dbReference>
<keyword evidence="1" id="KW-0560">Oxidoreductase</keyword>
<dbReference type="SUPFAM" id="SSF50129">
    <property type="entry name" value="GroES-like"/>
    <property type="match status" value="1"/>
</dbReference>
<accession>A0A3D9FHV9</accession>
<dbReference type="InterPro" id="IPR011032">
    <property type="entry name" value="GroES-like_sf"/>
</dbReference>
<feature type="compositionally biased region" description="Basic and acidic residues" evidence="2">
    <location>
        <begin position="12"/>
        <end position="22"/>
    </location>
</feature>
<feature type="compositionally biased region" description="Polar residues" evidence="2">
    <location>
        <begin position="1"/>
        <end position="11"/>
    </location>
</feature>
<dbReference type="FunFam" id="3.40.50.720:FF:000121">
    <property type="entry name" value="Prostaglandin reductase 2"/>
    <property type="match status" value="1"/>
</dbReference>
<name>A0A3D9FHV9_9SPHN</name>
<dbReference type="SUPFAM" id="SSF51735">
    <property type="entry name" value="NAD(P)-binding Rossmann-fold domains"/>
    <property type="match status" value="1"/>
</dbReference>
<comment type="caution">
    <text evidence="4">The sequence shown here is derived from an EMBL/GenBank/DDBJ whole genome shotgun (WGS) entry which is preliminary data.</text>
</comment>